<dbReference type="PANTHER" id="PTHR35011:SF4">
    <property type="entry name" value="SLL1102 PROTEIN"/>
    <property type="match status" value="1"/>
</dbReference>
<keyword evidence="6 9" id="KW-1133">Transmembrane helix</keyword>
<keyword evidence="12" id="KW-1185">Reference proteome</keyword>
<keyword evidence="7 9" id="KW-0472">Membrane</keyword>
<feature type="transmembrane region" description="Helical" evidence="9">
    <location>
        <begin position="133"/>
        <end position="153"/>
    </location>
</feature>
<evidence type="ECO:0000256" key="9">
    <source>
        <dbReference type="SAM" id="Phobius"/>
    </source>
</evidence>
<evidence type="ECO:0000256" key="4">
    <source>
        <dbReference type="ARBA" id="ARBA00022519"/>
    </source>
</evidence>
<dbReference type="RefSeq" id="WP_230821978.1">
    <property type="nucleotide sequence ID" value="NZ_JAJNCU010000004.1"/>
</dbReference>
<feature type="transmembrane region" description="Helical" evidence="9">
    <location>
        <begin position="46"/>
        <end position="67"/>
    </location>
</feature>
<evidence type="ECO:0000256" key="6">
    <source>
        <dbReference type="ARBA" id="ARBA00022989"/>
    </source>
</evidence>
<feature type="domain" description="Tripartite ATP-independent periplasmic transporters DctQ component" evidence="10">
    <location>
        <begin position="26"/>
        <end position="159"/>
    </location>
</feature>
<evidence type="ECO:0000313" key="12">
    <source>
        <dbReference type="Proteomes" id="UP001549019"/>
    </source>
</evidence>
<name>A0ABV2E9I3_9STAP</name>
<comment type="similarity">
    <text evidence="8">Belongs to the TRAP transporter small permease family.</text>
</comment>
<dbReference type="Proteomes" id="UP001549019">
    <property type="component" value="Unassembled WGS sequence"/>
</dbReference>
<dbReference type="Pfam" id="PF04290">
    <property type="entry name" value="DctQ"/>
    <property type="match status" value="1"/>
</dbReference>
<reference evidence="11 12" key="1">
    <citation type="submission" date="2024-05" db="EMBL/GenBank/DDBJ databases">
        <title>Genomic Encyclopedia of Type Strains, Phase IV (KMG-IV): sequencing the most valuable type-strain genomes for metagenomic binning, comparative biology and taxonomic classification.</title>
        <authorList>
            <person name="Goeker M."/>
        </authorList>
    </citation>
    <scope>NUCLEOTIDE SEQUENCE [LARGE SCALE GENOMIC DNA]</scope>
    <source>
        <strain evidence="11 12">DSM 25286</strain>
    </source>
</reference>
<organism evidence="11 12">
    <name type="scientific">Salinicoccus halitifaciens</name>
    <dbReference type="NCBI Taxonomy" id="1073415"/>
    <lineage>
        <taxon>Bacteria</taxon>
        <taxon>Bacillati</taxon>
        <taxon>Bacillota</taxon>
        <taxon>Bacilli</taxon>
        <taxon>Bacillales</taxon>
        <taxon>Staphylococcaceae</taxon>
        <taxon>Salinicoccus</taxon>
    </lineage>
</organism>
<gene>
    <name evidence="11" type="ORF">ABHD89_001473</name>
</gene>
<evidence type="ECO:0000313" key="11">
    <source>
        <dbReference type="EMBL" id="MET3111067.1"/>
    </source>
</evidence>
<keyword evidence="5 9" id="KW-0812">Transmembrane</keyword>
<evidence type="ECO:0000256" key="5">
    <source>
        <dbReference type="ARBA" id="ARBA00022692"/>
    </source>
</evidence>
<evidence type="ECO:0000256" key="8">
    <source>
        <dbReference type="ARBA" id="ARBA00038436"/>
    </source>
</evidence>
<comment type="caution">
    <text evidence="11">The sequence shown here is derived from an EMBL/GenBank/DDBJ whole genome shotgun (WGS) entry which is preliminary data.</text>
</comment>
<comment type="subcellular location">
    <subcellularLocation>
        <location evidence="1">Cell inner membrane</location>
        <topology evidence="1">Multi-pass membrane protein</topology>
    </subcellularLocation>
</comment>
<dbReference type="InterPro" id="IPR007387">
    <property type="entry name" value="TRAP_DctQ"/>
</dbReference>
<feature type="transmembrane region" description="Helical" evidence="9">
    <location>
        <begin position="20"/>
        <end position="40"/>
    </location>
</feature>
<keyword evidence="4" id="KW-0997">Cell inner membrane</keyword>
<protein>
    <submittedName>
        <fullName evidence="11">TRAP-type C4-dicarboxylate transport system permease small subunit</fullName>
    </submittedName>
</protein>
<sequence>MKNVIKVIDLLSEYSGKIAYFLIIPLTIIVFYTVIMRRFFGNYPEWGFEVTIFLFGIMILLAGADTLRTKGHISVDIIQSYVHGGVKKALNIFICLLITGVALLLFLKGIDLSIESTMIQERSAHQTSFNPTIWWFKWFIPIGAFLLLLQSLAELLKLIIKKGDDNGTDI</sequence>
<proteinExistence type="inferred from homology"/>
<dbReference type="InterPro" id="IPR055348">
    <property type="entry name" value="DctQ"/>
</dbReference>
<evidence type="ECO:0000256" key="3">
    <source>
        <dbReference type="ARBA" id="ARBA00022475"/>
    </source>
</evidence>
<feature type="transmembrane region" description="Helical" evidence="9">
    <location>
        <begin position="88"/>
        <end position="107"/>
    </location>
</feature>
<evidence type="ECO:0000256" key="1">
    <source>
        <dbReference type="ARBA" id="ARBA00004429"/>
    </source>
</evidence>
<keyword evidence="2" id="KW-0813">Transport</keyword>
<accession>A0ABV2E9I3</accession>
<dbReference type="EMBL" id="JBDZDV010000003">
    <property type="protein sequence ID" value="MET3111067.1"/>
    <property type="molecule type" value="Genomic_DNA"/>
</dbReference>
<evidence type="ECO:0000256" key="7">
    <source>
        <dbReference type="ARBA" id="ARBA00023136"/>
    </source>
</evidence>
<evidence type="ECO:0000256" key="2">
    <source>
        <dbReference type="ARBA" id="ARBA00022448"/>
    </source>
</evidence>
<evidence type="ECO:0000259" key="10">
    <source>
        <dbReference type="Pfam" id="PF04290"/>
    </source>
</evidence>
<keyword evidence="3" id="KW-1003">Cell membrane</keyword>
<dbReference type="PANTHER" id="PTHR35011">
    <property type="entry name" value="2,3-DIKETO-L-GULONATE TRAP TRANSPORTER SMALL PERMEASE PROTEIN YIAM"/>
    <property type="match status" value="1"/>
</dbReference>